<proteinExistence type="predicted"/>
<dbReference type="EMBL" id="AMQX01000003">
    <property type="protein sequence ID" value="EKS52290.1"/>
    <property type="molecule type" value="Genomic_DNA"/>
</dbReference>
<gene>
    <name evidence="1" type="ORF">LRHMDP3_661</name>
</gene>
<evidence type="ECO:0000313" key="1">
    <source>
        <dbReference type="EMBL" id="EKS52290.1"/>
    </source>
</evidence>
<comment type="caution">
    <text evidence="1">The sequence shown here is derived from an EMBL/GenBank/DDBJ whole genome shotgun (WGS) entry which is preliminary data.</text>
</comment>
<dbReference type="Proteomes" id="UP000009352">
    <property type="component" value="Unassembled WGS sequence"/>
</dbReference>
<evidence type="ECO:0000313" key="2">
    <source>
        <dbReference type="Proteomes" id="UP000009352"/>
    </source>
</evidence>
<name>A0AB33XWV4_LACRH</name>
<dbReference type="AlphaFoldDB" id="A0AB33XWV4"/>
<reference evidence="1 2" key="1">
    <citation type="journal article" date="2013" name="Genome Announc.">
        <title>Draft Genome Sequence of Staphylococcus simulans UMC-CNS-990, Isolated from a Case of Chronic Bovine Mastitis.</title>
        <authorList>
            <person name="Calcutt M.J."/>
            <person name="Foecking M.F."/>
            <person name="Hsieh H.Y."/>
            <person name="Perry J."/>
            <person name="Stewart G.C."/>
            <person name="Middleton J.R."/>
        </authorList>
    </citation>
    <scope>NUCLEOTIDE SEQUENCE [LARGE SCALE GENOMIC DNA]</scope>
    <source>
        <strain evidence="1 2">LRHMDP3</strain>
    </source>
</reference>
<accession>A0AB33XWV4</accession>
<protein>
    <submittedName>
        <fullName evidence="1">Uncharacterized protein</fullName>
    </submittedName>
</protein>
<sequence>MAKQYAIRSHPQKFERHGYLCFDLHIDQVPLEKVSTD</sequence>
<organism evidence="1 2">
    <name type="scientific">Lacticaseibacillus rhamnosus LRHMDP3</name>
    <dbReference type="NCBI Taxonomy" id="1203259"/>
    <lineage>
        <taxon>Bacteria</taxon>
        <taxon>Bacillati</taxon>
        <taxon>Bacillota</taxon>
        <taxon>Bacilli</taxon>
        <taxon>Lactobacillales</taxon>
        <taxon>Lactobacillaceae</taxon>
        <taxon>Lacticaseibacillus</taxon>
    </lineage>
</organism>